<feature type="domain" description="Response regulatory" evidence="2">
    <location>
        <begin position="5"/>
        <end position="123"/>
    </location>
</feature>
<dbReference type="PIRSF" id="PIRSF036883">
    <property type="entry name" value="RR_HD-GYP_mod"/>
    <property type="match status" value="1"/>
</dbReference>
<dbReference type="SUPFAM" id="SSF109604">
    <property type="entry name" value="HD-domain/PDEase-like"/>
    <property type="match status" value="1"/>
</dbReference>
<protein>
    <submittedName>
        <fullName evidence="4">HDOD domain protein</fullName>
    </submittedName>
</protein>
<gene>
    <name evidence="4" type="ORF">VR7878_00737</name>
</gene>
<keyword evidence="5" id="KW-1185">Reference proteome</keyword>
<organism evidence="4 5">
    <name type="scientific">Vibrio ruber (strain DSM 16370 / JCM 11486 / BCRC 17186 / CECT 7878 / LMG 23124 / VR1)</name>
    <dbReference type="NCBI Taxonomy" id="1123498"/>
    <lineage>
        <taxon>Bacteria</taxon>
        <taxon>Pseudomonadati</taxon>
        <taxon>Pseudomonadota</taxon>
        <taxon>Gammaproteobacteria</taxon>
        <taxon>Vibrionales</taxon>
        <taxon>Vibrionaceae</taxon>
        <taxon>Vibrio</taxon>
    </lineage>
</organism>
<dbReference type="Proteomes" id="UP000188276">
    <property type="component" value="Unassembled WGS sequence"/>
</dbReference>
<evidence type="ECO:0000259" key="3">
    <source>
        <dbReference type="PROSITE" id="PS51833"/>
    </source>
</evidence>
<evidence type="ECO:0000259" key="2">
    <source>
        <dbReference type="PROSITE" id="PS50110"/>
    </source>
</evidence>
<reference evidence="5" key="1">
    <citation type="submission" date="2017-02" db="EMBL/GenBank/DDBJ databases">
        <authorList>
            <person name="Rodrigo-Torres L."/>
            <person name="Arahal R.D."/>
            <person name="Lucena T."/>
        </authorList>
    </citation>
    <scope>NUCLEOTIDE SEQUENCE [LARGE SCALE GENOMIC DNA]</scope>
    <source>
        <strain evidence="5">CECT 7878</strain>
    </source>
</reference>
<sequence length="384" mass="43020">MASLEVICVDDDEFMLKAIGRLVRRLRPEWRFLLLDEPMRWEEIMAASEIEHPAIFISDLLMPKKRGDVLLNEVKMNLPESIRVLLTGDTTQELPQKAHGYAHFVLPKPFTQEDFEHLFQCAERLHKMPFNAECRQKLGSLSGLPVLPHTVQELQSTIASPNCDMHLMADVVSHEPSLVARIFQIANSSYFGFRRHTDSLSEAVSRLGATLIETIAVSLLTQIQHHRVSPSQHKQVAERALRVGSIARLIAKEMSFARCEQDKVFVASLLTSIGTLLVLEEGATLENVRTYLGLQEGFYDHHVAAAYLLILWGYDIDIGDIILSQSNIDFLSPDETVVYGSIVGLAYMIEKLKTEAQLKQVAGQLPDSVGDVVLTLIPLLLETA</sequence>
<dbReference type="InterPro" id="IPR014626">
    <property type="entry name" value="Sig_transdc_resp-reg_put"/>
</dbReference>
<dbReference type="PANTHER" id="PTHR33525:SF5">
    <property type="entry name" value="TWO COMPONENT SIGNAL TRANSDUCTION SYSTEM RESPONSE REGULATOR"/>
    <property type="match status" value="1"/>
</dbReference>
<proteinExistence type="predicted"/>
<dbReference type="Pfam" id="PF08668">
    <property type="entry name" value="HDOD"/>
    <property type="match status" value="1"/>
</dbReference>
<dbReference type="STRING" id="1123498.VR7878_00737"/>
<dbReference type="InterPro" id="IPR001789">
    <property type="entry name" value="Sig_transdc_resp-reg_receiver"/>
</dbReference>
<evidence type="ECO:0000256" key="1">
    <source>
        <dbReference type="PROSITE-ProRule" id="PRU00169"/>
    </source>
</evidence>
<dbReference type="Gene3D" id="3.40.50.2300">
    <property type="match status" value="1"/>
</dbReference>
<dbReference type="InterPro" id="IPR052340">
    <property type="entry name" value="RNase_Y/CdgJ"/>
</dbReference>
<dbReference type="SUPFAM" id="SSF52172">
    <property type="entry name" value="CheY-like"/>
    <property type="match status" value="1"/>
</dbReference>
<dbReference type="RefSeq" id="WP_077333581.1">
    <property type="nucleotide sequence ID" value="NZ_FULE01000013.1"/>
</dbReference>
<evidence type="ECO:0000313" key="5">
    <source>
        <dbReference type="Proteomes" id="UP000188276"/>
    </source>
</evidence>
<dbReference type="PANTHER" id="PTHR33525">
    <property type="match status" value="1"/>
</dbReference>
<dbReference type="PROSITE" id="PS50110">
    <property type="entry name" value="RESPONSE_REGULATORY"/>
    <property type="match status" value="1"/>
</dbReference>
<dbReference type="Gene3D" id="1.10.3210.10">
    <property type="entry name" value="Hypothetical protein af1432"/>
    <property type="match status" value="1"/>
</dbReference>
<name>A0A1R4LCV4_VIBR1</name>
<feature type="modified residue" description="4-aspartylphosphate" evidence="1">
    <location>
        <position position="59"/>
    </location>
</feature>
<dbReference type="GO" id="GO:0000160">
    <property type="term" value="P:phosphorelay signal transduction system"/>
    <property type="evidence" value="ECO:0007669"/>
    <property type="project" value="InterPro"/>
</dbReference>
<dbReference type="InterPro" id="IPR013976">
    <property type="entry name" value="HDOD"/>
</dbReference>
<dbReference type="EMBL" id="FULE01000013">
    <property type="protein sequence ID" value="SJN54358.1"/>
    <property type="molecule type" value="Genomic_DNA"/>
</dbReference>
<evidence type="ECO:0000313" key="4">
    <source>
        <dbReference type="EMBL" id="SJN54358.1"/>
    </source>
</evidence>
<keyword evidence="1" id="KW-0597">Phosphoprotein</keyword>
<dbReference type="OrthoDB" id="5755654at2"/>
<feature type="domain" description="HDOD" evidence="3">
    <location>
        <begin position="144"/>
        <end position="328"/>
    </location>
</feature>
<accession>A0A1R4LCV4</accession>
<dbReference type="AlphaFoldDB" id="A0A1R4LCV4"/>
<dbReference type="InterPro" id="IPR011006">
    <property type="entry name" value="CheY-like_superfamily"/>
</dbReference>
<dbReference type="PROSITE" id="PS51833">
    <property type="entry name" value="HDOD"/>
    <property type="match status" value="1"/>
</dbReference>